<keyword evidence="7" id="KW-1185">Reference proteome</keyword>
<sequence length="465" mass="52474">MRTILLNRNLTLTFITILIIVGLISLIPVPDYFTREQQWTILVLLFAIFLWVASPIPTAASSLLIISLLILLNLVDTVEEALIGFLTPALYFILVLSLISNALVKIDVDRVFARLLVKFSKGGPLHLVISLPVIVLFMPIVLPSAVARFKMMLPLIYSLNNYYGYDRQSVFNKYSVYLIGMVNQNATIVIFTGGGFPILAHQLLKDYQIANLSWIEWVLMMGPPLWIGSIIMVFIIFNYLKLLYPKSNFKRVATTEILGLKNDKLPPKFWVTLLSFLIMIFVWIVTDEDRVPLILPPMLLIAFYAIPKMGLVTNKMVQAYDWENFLMLGASFSLGGVLMKNGTADTIAHLLISFMPVDTGMTLKIIIVAAIIFLLRFLFIVPSAALVVIFPIVMSYSDLLGIPEFQLAFLVILIVGSMMVLPIHTTTTYLAFETQVLTKKEQYTIGFVFSLVFMIISILSALYFW</sequence>
<evidence type="ECO:0000313" key="6">
    <source>
        <dbReference type="EMBL" id="MFD1609945.1"/>
    </source>
</evidence>
<accession>A0ABW4HYB9</accession>
<feature type="transmembrane region" description="Helical" evidence="5">
    <location>
        <begin position="176"/>
        <end position="204"/>
    </location>
</feature>
<keyword evidence="3 5" id="KW-1133">Transmembrane helix</keyword>
<comment type="caution">
    <text evidence="6">The sequence shown here is derived from an EMBL/GenBank/DDBJ whole genome shotgun (WGS) entry which is preliminary data.</text>
</comment>
<name>A0ABW4HYB9_9BACI</name>
<protein>
    <submittedName>
        <fullName evidence="6">SLC13 family permease</fullName>
    </submittedName>
</protein>
<evidence type="ECO:0000256" key="2">
    <source>
        <dbReference type="ARBA" id="ARBA00022692"/>
    </source>
</evidence>
<dbReference type="EMBL" id="JBHUDE010000165">
    <property type="protein sequence ID" value="MFD1609945.1"/>
    <property type="molecule type" value="Genomic_DNA"/>
</dbReference>
<dbReference type="Pfam" id="PF00939">
    <property type="entry name" value="Na_sulph_symp"/>
    <property type="match status" value="1"/>
</dbReference>
<feature type="transmembrane region" description="Helical" evidence="5">
    <location>
        <begin position="81"/>
        <end position="104"/>
    </location>
</feature>
<comment type="subcellular location">
    <subcellularLocation>
        <location evidence="1">Membrane</location>
        <topology evidence="1">Multi-pass membrane protein</topology>
    </subcellularLocation>
</comment>
<evidence type="ECO:0000313" key="7">
    <source>
        <dbReference type="Proteomes" id="UP001597221"/>
    </source>
</evidence>
<evidence type="ECO:0000256" key="5">
    <source>
        <dbReference type="SAM" id="Phobius"/>
    </source>
</evidence>
<evidence type="ECO:0000256" key="1">
    <source>
        <dbReference type="ARBA" id="ARBA00004141"/>
    </source>
</evidence>
<feature type="transmembrane region" description="Helical" evidence="5">
    <location>
        <begin position="12"/>
        <end position="29"/>
    </location>
</feature>
<feature type="transmembrane region" description="Helical" evidence="5">
    <location>
        <begin position="224"/>
        <end position="244"/>
    </location>
</feature>
<organism evidence="6 7">
    <name type="scientific">Oceanobacillus luteolus</name>
    <dbReference type="NCBI Taxonomy" id="1274358"/>
    <lineage>
        <taxon>Bacteria</taxon>
        <taxon>Bacillati</taxon>
        <taxon>Bacillota</taxon>
        <taxon>Bacilli</taxon>
        <taxon>Bacillales</taxon>
        <taxon>Bacillaceae</taxon>
        <taxon>Oceanobacillus</taxon>
    </lineage>
</organism>
<dbReference type="PANTHER" id="PTHR43652">
    <property type="entry name" value="BASIC AMINO ACID ANTIPORTER YFCC-RELATED"/>
    <property type="match status" value="1"/>
</dbReference>
<feature type="transmembrane region" description="Helical" evidence="5">
    <location>
        <begin position="265"/>
        <end position="285"/>
    </location>
</feature>
<dbReference type="Proteomes" id="UP001597221">
    <property type="component" value="Unassembled WGS sequence"/>
</dbReference>
<dbReference type="InterPro" id="IPR051679">
    <property type="entry name" value="DASS-Related_Transporters"/>
</dbReference>
<feature type="transmembrane region" description="Helical" evidence="5">
    <location>
        <begin position="365"/>
        <end position="393"/>
    </location>
</feature>
<feature type="transmembrane region" description="Helical" evidence="5">
    <location>
        <begin position="41"/>
        <end position="74"/>
    </location>
</feature>
<evidence type="ECO:0000256" key="4">
    <source>
        <dbReference type="ARBA" id="ARBA00023136"/>
    </source>
</evidence>
<keyword evidence="4 5" id="KW-0472">Membrane</keyword>
<feature type="transmembrane region" description="Helical" evidence="5">
    <location>
        <begin position="444"/>
        <end position="464"/>
    </location>
</feature>
<dbReference type="PANTHER" id="PTHR43652:SF2">
    <property type="entry name" value="BASIC AMINO ACID ANTIPORTER YFCC-RELATED"/>
    <property type="match status" value="1"/>
</dbReference>
<proteinExistence type="predicted"/>
<keyword evidence="2 5" id="KW-0812">Transmembrane</keyword>
<feature type="transmembrane region" description="Helical" evidence="5">
    <location>
        <begin position="291"/>
        <end position="307"/>
    </location>
</feature>
<gene>
    <name evidence="6" type="ORF">ACFSBH_20190</name>
</gene>
<reference evidence="7" key="1">
    <citation type="journal article" date="2019" name="Int. J. Syst. Evol. Microbiol.">
        <title>The Global Catalogue of Microorganisms (GCM) 10K type strain sequencing project: providing services to taxonomists for standard genome sequencing and annotation.</title>
        <authorList>
            <consortium name="The Broad Institute Genomics Platform"/>
            <consortium name="The Broad Institute Genome Sequencing Center for Infectious Disease"/>
            <person name="Wu L."/>
            <person name="Ma J."/>
        </authorList>
    </citation>
    <scope>NUCLEOTIDE SEQUENCE [LARGE SCALE GENOMIC DNA]</scope>
    <source>
        <strain evidence="7">CGMCC 1.12376</strain>
    </source>
</reference>
<evidence type="ECO:0000256" key="3">
    <source>
        <dbReference type="ARBA" id="ARBA00022989"/>
    </source>
</evidence>
<feature type="transmembrane region" description="Helical" evidence="5">
    <location>
        <begin position="405"/>
        <end position="432"/>
    </location>
</feature>
<dbReference type="InterPro" id="IPR001898">
    <property type="entry name" value="SLC13A/DASS"/>
</dbReference>
<feature type="transmembrane region" description="Helical" evidence="5">
    <location>
        <begin position="124"/>
        <end position="142"/>
    </location>
</feature>